<dbReference type="EMBL" id="CP117683">
    <property type="protein sequence ID" value="WDC92065.1"/>
    <property type="molecule type" value="Genomic_DNA"/>
</dbReference>
<evidence type="ECO:0000313" key="3">
    <source>
        <dbReference type="EMBL" id="WDC92065.1"/>
    </source>
</evidence>
<accession>A0A0B2XIX6</accession>
<dbReference type="PANTHER" id="PTHR36849">
    <property type="entry name" value="CYTOPLASMIC PROTEIN-RELATED"/>
    <property type="match status" value="1"/>
</dbReference>
<dbReference type="Proteomes" id="UP001215533">
    <property type="component" value="Chromosome"/>
</dbReference>
<gene>
    <name evidence="1" type="ORF">DT351_05235</name>
    <name evidence="2" type="ORF">LTWDN19_02400</name>
    <name evidence="3" type="ORF">PSR33_00555</name>
</gene>
<name>A0A0B2XIX6_LATCU</name>
<dbReference type="Proteomes" id="UP000257607">
    <property type="component" value="Chromosome"/>
</dbReference>
<sequence>MLQMKRVYEAATDSDGYRILVDRIWPRGISKERAAIETWAKEITPTTDLRKWFGHEPAKFPVFKEKYLAEIAANPAWPAFEKVVHEHLELGNVTLVYAAKDLQYNHVVILMGLLKKDLDNE</sequence>
<reference evidence="3" key="3">
    <citation type="submission" date="2023-02" db="EMBL/GenBank/DDBJ databases">
        <title>Complete genome sequence of Lactobacillus curvatus CACC879 isolated from Pig feces.</title>
        <authorList>
            <person name="Park S."/>
            <person name="Park M.A."/>
            <person name="Kim D.-H."/>
            <person name="Kim Y."/>
        </authorList>
    </citation>
    <scope>NUCLEOTIDE SEQUENCE</scope>
    <source>
        <strain evidence="3">CACC879</strain>
    </source>
</reference>
<evidence type="ECO:0000313" key="2">
    <source>
        <dbReference type="EMBL" id="BCX29673.1"/>
    </source>
</evidence>
<organism evidence="1 4">
    <name type="scientific">Latilactobacillus curvatus</name>
    <name type="common">Lactobacillus curvatus</name>
    <dbReference type="NCBI Taxonomy" id="28038"/>
    <lineage>
        <taxon>Bacteria</taxon>
        <taxon>Bacillati</taxon>
        <taxon>Bacillota</taxon>
        <taxon>Bacilli</taxon>
        <taxon>Lactobacillales</taxon>
        <taxon>Lactobacillaceae</taxon>
        <taxon>Latilactobacillus</taxon>
    </lineage>
</organism>
<dbReference type="Pfam" id="PF22752">
    <property type="entry name" value="DUF488-N3i"/>
    <property type="match status" value="1"/>
</dbReference>
<keyword evidence="5" id="KW-1185">Reference proteome</keyword>
<dbReference type="KEGG" id="lcv:FBA2_05270"/>
<dbReference type="EMBL" id="CP031003">
    <property type="protein sequence ID" value="AXN35795.1"/>
    <property type="molecule type" value="Genomic_DNA"/>
</dbReference>
<proteinExistence type="predicted"/>
<dbReference type="AlphaFoldDB" id="A0A0B2XIX6"/>
<reference evidence="1 4" key="1">
    <citation type="submission" date="2018-07" db="EMBL/GenBank/DDBJ databases">
        <title>Lactobacillus curvatus genome sequence.</title>
        <authorList>
            <person name="Prechtl R."/>
        </authorList>
    </citation>
    <scope>NUCLEOTIDE SEQUENCE [LARGE SCALE GENOMIC DNA]</scope>
    <source>
        <strain evidence="1 4">TMW 1.1928</strain>
    </source>
</reference>
<evidence type="ECO:0000313" key="1">
    <source>
        <dbReference type="EMBL" id="AXN35795.1"/>
    </source>
</evidence>
<dbReference type="EMBL" id="AP024685">
    <property type="protein sequence ID" value="BCX29673.1"/>
    <property type="molecule type" value="Genomic_DNA"/>
</dbReference>
<dbReference type="STRING" id="28038.BCY75_07230"/>
<evidence type="ECO:0000313" key="4">
    <source>
        <dbReference type="Proteomes" id="UP000257607"/>
    </source>
</evidence>
<protein>
    <submittedName>
        <fullName evidence="1">DUF488 family protein</fullName>
    </submittedName>
</protein>
<dbReference type="GeneID" id="49610428"/>
<dbReference type="RefSeq" id="WP_004270800.1">
    <property type="nucleotide sequence ID" value="NZ_AP024685.1"/>
</dbReference>
<evidence type="ECO:0000313" key="5">
    <source>
        <dbReference type="Proteomes" id="UP000825100"/>
    </source>
</evidence>
<dbReference type="PANTHER" id="PTHR36849:SF1">
    <property type="entry name" value="CYTOPLASMIC PROTEIN"/>
    <property type="match status" value="1"/>
</dbReference>
<dbReference type="InterPro" id="IPR052552">
    <property type="entry name" value="YeaO-like"/>
</dbReference>
<reference evidence="2 5" key="2">
    <citation type="submission" date="2021-05" db="EMBL/GenBank/DDBJ databases">
        <title>Complete Genome Sequence of Latilactobacillus sp. Strain WDN19, a High D-Aspartate-producing Lactic Acid Bacterium Isolated from a Japanese Pickle.</title>
        <authorList>
            <person name="Kajitani K."/>
            <person name="Takahashi S."/>
        </authorList>
    </citation>
    <scope>NUCLEOTIDE SEQUENCE [LARGE SCALE GENOMIC DNA]</scope>
    <source>
        <strain evidence="2 5">WDN19</strain>
    </source>
</reference>
<dbReference type="Proteomes" id="UP000825100">
    <property type="component" value="Chromosome"/>
</dbReference>